<comment type="caution">
    <text evidence="2">The sequence shown here is derived from an EMBL/GenBank/DDBJ whole genome shotgun (WGS) entry which is preliminary data.</text>
</comment>
<feature type="compositionally biased region" description="Polar residues" evidence="1">
    <location>
        <begin position="8"/>
        <end position="18"/>
    </location>
</feature>
<dbReference type="EMBL" id="JANBQB010000064">
    <property type="protein sequence ID" value="KAJ1983237.1"/>
    <property type="molecule type" value="Genomic_DNA"/>
</dbReference>
<feature type="region of interest" description="Disordered" evidence="1">
    <location>
        <begin position="1"/>
        <end position="25"/>
    </location>
</feature>
<feature type="compositionally biased region" description="Polar residues" evidence="1">
    <location>
        <begin position="495"/>
        <end position="511"/>
    </location>
</feature>
<proteinExistence type="predicted"/>
<keyword evidence="3" id="KW-1185">Reference proteome</keyword>
<reference evidence="2" key="1">
    <citation type="submission" date="2022-07" db="EMBL/GenBank/DDBJ databases">
        <title>Phylogenomic reconstructions and comparative analyses of Kickxellomycotina fungi.</title>
        <authorList>
            <person name="Reynolds N.K."/>
            <person name="Stajich J.E."/>
            <person name="Barry K."/>
            <person name="Grigoriev I.V."/>
            <person name="Crous P."/>
            <person name="Smith M.E."/>
        </authorList>
    </citation>
    <scope>NUCLEOTIDE SEQUENCE</scope>
    <source>
        <strain evidence="2">RSA 567</strain>
    </source>
</reference>
<gene>
    <name evidence="2" type="ORF">H4R34_001393</name>
</gene>
<dbReference type="AlphaFoldDB" id="A0A9W8EEI7"/>
<evidence type="ECO:0000256" key="1">
    <source>
        <dbReference type="SAM" id="MobiDB-lite"/>
    </source>
</evidence>
<dbReference type="OrthoDB" id="411372at2759"/>
<feature type="region of interest" description="Disordered" evidence="1">
    <location>
        <begin position="54"/>
        <end position="82"/>
    </location>
</feature>
<sequence length="511" mass="54261">MILRAVRLSSNAPRSASSVHPLPHRRTNSHVQLPIHALHPHPTQAGFDSNRDMALSPRSAYPPPQTTMPLMHSPTHSTGRNHPGPLSTHFASTMRDGPLTPTARHLSSSLPIKHSLLDVLSLTPDDALMNRSFTAHVPLPSGQASPMHRPLMTIHEASQPEHHGVPIRHGFSSVLGPLQETRASADDVDDLRLPLSLEELLTSKELPTSRQVRESTSLTTTVAMASHGSAFKLGPVPQPHLSSNSPLRHANIPSLGSVGLGSGPIGLAKPLSNQPSDLLFSPSIWSPVATHSPLARSFFPESPAVRSPSEPSHPRGPSFSLDPTAPESPQMYPDSASRPVSLSRLYSASMGSSSVMNATRPSGLPTPATPTVQQGSGGPSSAHGAFPRDEAFEGVDNTATGHRSHSSRLFANSFTQGGGGYDTSADDGFPFLMDEELHQMSQQMVSLGLNATGAHQTQPAAMMATQQVMPPPAPLSTMGKSLFSSPQMSPPFDQTAFTRSATAYNANTVPR</sequence>
<dbReference type="Proteomes" id="UP001151582">
    <property type="component" value="Unassembled WGS sequence"/>
</dbReference>
<feature type="region of interest" description="Disordered" evidence="1">
    <location>
        <begin position="353"/>
        <end position="388"/>
    </location>
</feature>
<accession>A0A9W8EEI7</accession>
<feature type="region of interest" description="Disordered" evidence="1">
    <location>
        <begin position="300"/>
        <end position="339"/>
    </location>
</feature>
<evidence type="ECO:0000313" key="3">
    <source>
        <dbReference type="Proteomes" id="UP001151582"/>
    </source>
</evidence>
<protein>
    <submittedName>
        <fullName evidence="2">Uncharacterized protein</fullName>
    </submittedName>
</protein>
<organism evidence="2 3">
    <name type="scientific">Dimargaris verticillata</name>
    <dbReference type="NCBI Taxonomy" id="2761393"/>
    <lineage>
        <taxon>Eukaryota</taxon>
        <taxon>Fungi</taxon>
        <taxon>Fungi incertae sedis</taxon>
        <taxon>Zoopagomycota</taxon>
        <taxon>Kickxellomycotina</taxon>
        <taxon>Dimargaritomycetes</taxon>
        <taxon>Dimargaritales</taxon>
        <taxon>Dimargaritaceae</taxon>
        <taxon>Dimargaris</taxon>
    </lineage>
</organism>
<feature type="region of interest" description="Disordered" evidence="1">
    <location>
        <begin position="481"/>
        <end position="511"/>
    </location>
</feature>
<name>A0A9W8EEI7_9FUNG</name>
<evidence type="ECO:0000313" key="2">
    <source>
        <dbReference type="EMBL" id="KAJ1983237.1"/>
    </source>
</evidence>